<dbReference type="PANTHER" id="PTHR35936">
    <property type="entry name" value="MEMBRANE-BOUND LYTIC MUREIN TRANSGLYCOSYLASE F"/>
    <property type="match status" value="1"/>
</dbReference>
<dbReference type="EMBL" id="JACRSV010000001">
    <property type="protein sequence ID" value="MBC8559023.1"/>
    <property type="molecule type" value="Genomic_DNA"/>
</dbReference>
<protein>
    <submittedName>
        <fullName evidence="1">Transporter substrate-binding domain-containing protein</fullName>
    </submittedName>
</protein>
<proteinExistence type="predicted"/>
<accession>A0A926E3R9</accession>
<dbReference type="AlphaFoldDB" id="A0A926E3R9"/>
<gene>
    <name evidence="1" type="ORF">H8710_02950</name>
</gene>
<dbReference type="Proteomes" id="UP000610760">
    <property type="component" value="Unassembled WGS sequence"/>
</dbReference>
<comment type="caution">
    <text evidence="1">The sequence shown here is derived from an EMBL/GenBank/DDBJ whole genome shotgun (WGS) entry which is preliminary data.</text>
</comment>
<dbReference type="Gene3D" id="3.40.190.10">
    <property type="entry name" value="Periplasmic binding protein-like II"/>
    <property type="match status" value="1"/>
</dbReference>
<sequence length="213" mass="24256">MMIRRARNNPSRIFLSLFCLSILFVSFFSFPVSAIDNKSSESRQLIRVGYPIQNGLTEIDEDGHYSGYTYEYLMEVAQYAGWDYEFVTVDGTINEQLSTLLDMLMNGKIDLMGCLAYNESLGEMFDYPSSNYGTSYYNLSVLDKNGKIDNTNFFTFNPLRVGIFGTPGQQAESLQLLAKMNNFTVEQISYSTEKDMVTALDNNEIDAIICDRY</sequence>
<evidence type="ECO:0000313" key="2">
    <source>
        <dbReference type="Proteomes" id="UP000610760"/>
    </source>
</evidence>
<keyword evidence="2" id="KW-1185">Reference proteome</keyword>
<evidence type="ECO:0000313" key="1">
    <source>
        <dbReference type="EMBL" id="MBC8559023.1"/>
    </source>
</evidence>
<reference evidence="1" key="1">
    <citation type="submission" date="2020-08" db="EMBL/GenBank/DDBJ databases">
        <title>Genome public.</title>
        <authorList>
            <person name="Liu C."/>
            <person name="Sun Q."/>
        </authorList>
    </citation>
    <scope>NUCLEOTIDE SEQUENCE</scope>
    <source>
        <strain evidence="1">NSJ-33</strain>
    </source>
</reference>
<organism evidence="1 2">
    <name type="scientific">Fumia xinanensis</name>
    <dbReference type="NCBI Taxonomy" id="2763659"/>
    <lineage>
        <taxon>Bacteria</taxon>
        <taxon>Bacillati</taxon>
        <taxon>Bacillota</taxon>
        <taxon>Clostridia</taxon>
        <taxon>Eubacteriales</taxon>
        <taxon>Oscillospiraceae</taxon>
        <taxon>Fumia</taxon>
    </lineage>
</organism>
<name>A0A926E3R9_9FIRM</name>
<dbReference type="RefSeq" id="WP_249293916.1">
    <property type="nucleotide sequence ID" value="NZ_JACRSV010000001.1"/>
</dbReference>
<dbReference type="SUPFAM" id="SSF53850">
    <property type="entry name" value="Periplasmic binding protein-like II"/>
    <property type="match status" value="1"/>
</dbReference>